<dbReference type="GO" id="GO:0004309">
    <property type="term" value="F:exopolyphosphatase activity"/>
    <property type="evidence" value="ECO:0007669"/>
    <property type="project" value="UniProtKB-EC"/>
</dbReference>
<dbReference type="InterPro" id="IPR043129">
    <property type="entry name" value="ATPase_NBD"/>
</dbReference>
<dbReference type="Pfam" id="PF21697">
    <property type="entry name" value="Ppx_C"/>
    <property type="match status" value="1"/>
</dbReference>
<dbReference type="Pfam" id="PF02541">
    <property type="entry name" value="Ppx-GppA"/>
    <property type="match status" value="1"/>
</dbReference>
<dbReference type="EMBL" id="VHLH01000002">
    <property type="protein sequence ID" value="TPW32065.1"/>
    <property type="molecule type" value="Genomic_DNA"/>
</dbReference>
<name>A0A506UG19_9HYPH</name>
<evidence type="ECO:0000256" key="1">
    <source>
        <dbReference type="ARBA" id="ARBA00007125"/>
    </source>
</evidence>
<dbReference type="Gene3D" id="3.30.420.150">
    <property type="entry name" value="Exopolyphosphatase. Domain 2"/>
    <property type="match status" value="1"/>
</dbReference>
<sequence>MIESEALGRISGFRPVSVIDIGSNSVRLVIYERLSRSPSILFNEKVLCGLGRGLVATNRMDDAGVERALSALKRFRALSRQAQAIEMHVIATAAAREAENGSEFIRRAEAILEAPIRVLSGKEEATYSAYGVISGFAAPDGIAGDLGGGSLELVDIRGSRIGDGVTLPLGGLRLADLAGGSVSKARAFARRQIKGAKFLAKGKNRLFYAVGGTWRNIARLHMEQTGYPLHMMHAYEIEFEPMMDFLSRVARLRDTGSCELKPVSKNRRALLPFGAVALQETIAAIRPRAVSISALGVREGYLFSLLDAEERARDPLLATAEELALLRARSPEHAYEIAEWTERVMPVFGVDESTDEARYRRAACLLADISWRAHPDYRGLQAVNIIAHNSFSGISHAGRAYLALVNYYRFEGLGDDSATEPLAKVAGERFVQLAKLVGGILRVGYLFSASMAGAVPLLRFEAVHDENDEADVVLIVPERLADLAGERVNGRLQQLGKLTGRRIGVRIEHD</sequence>
<evidence type="ECO:0000313" key="8">
    <source>
        <dbReference type="Proteomes" id="UP000320314"/>
    </source>
</evidence>
<dbReference type="InterPro" id="IPR022371">
    <property type="entry name" value="Exopolyphosphatase"/>
</dbReference>
<gene>
    <name evidence="7" type="primary">ppx</name>
    <name evidence="7" type="ORF">FJU11_02455</name>
</gene>
<evidence type="ECO:0000259" key="6">
    <source>
        <dbReference type="Pfam" id="PF21697"/>
    </source>
</evidence>
<comment type="caution">
    <text evidence="7">The sequence shown here is derived from an EMBL/GenBank/DDBJ whole genome shotgun (WGS) entry which is preliminary data.</text>
</comment>
<dbReference type="CDD" id="cd24052">
    <property type="entry name" value="ASKHA_NBD_HpPPX-GppA-like"/>
    <property type="match status" value="1"/>
</dbReference>
<evidence type="ECO:0000313" key="7">
    <source>
        <dbReference type="EMBL" id="TPW32065.1"/>
    </source>
</evidence>
<evidence type="ECO:0000256" key="4">
    <source>
        <dbReference type="ARBA" id="ARBA00047607"/>
    </source>
</evidence>
<dbReference type="Gene3D" id="3.30.420.40">
    <property type="match status" value="1"/>
</dbReference>
<dbReference type="InterPro" id="IPR048951">
    <property type="entry name" value="Ppx_C"/>
</dbReference>
<accession>A0A506UG19</accession>
<dbReference type="SUPFAM" id="SSF53067">
    <property type="entry name" value="Actin-like ATPase domain"/>
    <property type="match status" value="2"/>
</dbReference>
<dbReference type="OrthoDB" id="3698573at2"/>
<evidence type="ECO:0000256" key="3">
    <source>
        <dbReference type="ARBA" id="ARBA00022801"/>
    </source>
</evidence>
<protein>
    <recommendedName>
        <fullName evidence="2">exopolyphosphatase</fullName>
        <ecNumber evidence="2">3.6.1.11</ecNumber>
    </recommendedName>
</protein>
<feature type="domain" description="Exopolyphosphatase C-terminal" evidence="6">
    <location>
        <begin position="316"/>
        <end position="503"/>
    </location>
</feature>
<organism evidence="7 8">
    <name type="scientific">Pararhizobium mangrovi</name>
    <dbReference type="NCBI Taxonomy" id="2590452"/>
    <lineage>
        <taxon>Bacteria</taxon>
        <taxon>Pseudomonadati</taxon>
        <taxon>Pseudomonadota</taxon>
        <taxon>Alphaproteobacteria</taxon>
        <taxon>Hyphomicrobiales</taxon>
        <taxon>Rhizobiaceae</taxon>
        <taxon>Rhizobium/Agrobacterium group</taxon>
        <taxon>Pararhizobium</taxon>
    </lineage>
</organism>
<comment type="similarity">
    <text evidence="1">Belongs to the GppA/Ppx family.</text>
</comment>
<proteinExistence type="inferred from homology"/>
<dbReference type="EC" id="3.6.1.11" evidence="2"/>
<dbReference type="InterPro" id="IPR003695">
    <property type="entry name" value="Ppx_GppA_N"/>
</dbReference>
<evidence type="ECO:0000259" key="5">
    <source>
        <dbReference type="Pfam" id="PF02541"/>
    </source>
</evidence>
<dbReference type="PANTHER" id="PTHR30005:SF0">
    <property type="entry name" value="RETROGRADE REGULATION PROTEIN 2"/>
    <property type="match status" value="1"/>
</dbReference>
<dbReference type="AlphaFoldDB" id="A0A506UG19"/>
<evidence type="ECO:0000256" key="2">
    <source>
        <dbReference type="ARBA" id="ARBA00012451"/>
    </source>
</evidence>
<keyword evidence="8" id="KW-1185">Reference proteome</keyword>
<dbReference type="PANTHER" id="PTHR30005">
    <property type="entry name" value="EXOPOLYPHOSPHATASE"/>
    <property type="match status" value="1"/>
</dbReference>
<dbReference type="NCBIfam" id="TIGR03706">
    <property type="entry name" value="exo_poly_only"/>
    <property type="match status" value="1"/>
</dbReference>
<dbReference type="SUPFAM" id="SSF109604">
    <property type="entry name" value="HD-domain/PDEase-like"/>
    <property type="match status" value="1"/>
</dbReference>
<dbReference type="Proteomes" id="UP000320314">
    <property type="component" value="Unassembled WGS sequence"/>
</dbReference>
<keyword evidence="3 7" id="KW-0378">Hydrolase</keyword>
<dbReference type="InterPro" id="IPR050273">
    <property type="entry name" value="GppA/Ppx_hydrolase"/>
</dbReference>
<dbReference type="GO" id="GO:0006793">
    <property type="term" value="P:phosphorus metabolic process"/>
    <property type="evidence" value="ECO:0007669"/>
    <property type="project" value="InterPro"/>
</dbReference>
<dbReference type="Gene3D" id="1.10.3210.10">
    <property type="entry name" value="Hypothetical protein af1432"/>
    <property type="match status" value="1"/>
</dbReference>
<comment type="catalytic activity">
    <reaction evidence="4">
        <text>[phosphate](n) + H2O = [phosphate](n-1) + phosphate + H(+)</text>
        <dbReference type="Rhea" id="RHEA:21528"/>
        <dbReference type="Rhea" id="RHEA-COMP:9859"/>
        <dbReference type="Rhea" id="RHEA-COMP:14279"/>
        <dbReference type="ChEBI" id="CHEBI:15377"/>
        <dbReference type="ChEBI" id="CHEBI:15378"/>
        <dbReference type="ChEBI" id="CHEBI:16838"/>
        <dbReference type="ChEBI" id="CHEBI:43474"/>
        <dbReference type="EC" id="3.6.1.11"/>
    </reaction>
</comment>
<feature type="domain" description="Ppx/GppA phosphatase N-terminal" evidence="5">
    <location>
        <begin position="29"/>
        <end position="308"/>
    </location>
</feature>
<reference evidence="7 8" key="1">
    <citation type="submission" date="2019-06" db="EMBL/GenBank/DDBJ databases">
        <authorList>
            <person name="Li M."/>
        </authorList>
    </citation>
    <scope>NUCLEOTIDE SEQUENCE [LARGE SCALE GENOMIC DNA]</scope>
    <source>
        <strain evidence="7 8">BGMRC6574</strain>
    </source>
</reference>
<dbReference type="RefSeq" id="WP_141165421.1">
    <property type="nucleotide sequence ID" value="NZ_VHLH01000002.1"/>
</dbReference>